<organism evidence="4 5">
    <name type="scientific">Hypnocyclicus thermotrophus</name>
    <dbReference type="NCBI Taxonomy" id="1627895"/>
    <lineage>
        <taxon>Bacteria</taxon>
        <taxon>Fusobacteriati</taxon>
        <taxon>Fusobacteriota</taxon>
        <taxon>Fusobacteriia</taxon>
        <taxon>Fusobacteriales</taxon>
        <taxon>Fusobacteriaceae</taxon>
        <taxon>Hypnocyclicus</taxon>
    </lineage>
</organism>
<dbReference type="Pfam" id="PF02632">
    <property type="entry name" value="BioY"/>
    <property type="match status" value="1"/>
</dbReference>
<keyword evidence="2" id="KW-1003">Cell membrane</keyword>
<dbReference type="PIRSF" id="PIRSF016661">
    <property type="entry name" value="BioY"/>
    <property type="match status" value="1"/>
</dbReference>
<dbReference type="EMBL" id="SOBG01000004">
    <property type="protein sequence ID" value="TDT70447.1"/>
    <property type="molecule type" value="Genomic_DNA"/>
</dbReference>
<proteinExistence type="inferred from homology"/>
<evidence type="ECO:0000313" key="4">
    <source>
        <dbReference type="EMBL" id="TDT70447.1"/>
    </source>
</evidence>
<feature type="transmembrane region" description="Helical" evidence="3">
    <location>
        <begin position="47"/>
        <end position="64"/>
    </location>
</feature>
<dbReference type="InterPro" id="IPR003784">
    <property type="entry name" value="BioY"/>
</dbReference>
<keyword evidence="3" id="KW-0812">Transmembrane</keyword>
<comment type="subcellular location">
    <subcellularLocation>
        <location evidence="2">Cell membrane</location>
        <topology evidence="2">Multi-pass membrane protein</topology>
    </subcellularLocation>
</comment>
<dbReference type="PANTHER" id="PTHR34295:SF1">
    <property type="entry name" value="BIOTIN TRANSPORTER BIOY"/>
    <property type="match status" value="1"/>
</dbReference>
<name>A0AA46I5I7_9FUSO</name>
<dbReference type="GO" id="GO:0015225">
    <property type="term" value="F:biotin transmembrane transporter activity"/>
    <property type="evidence" value="ECO:0007669"/>
    <property type="project" value="UniProtKB-UniRule"/>
</dbReference>
<dbReference type="Gene3D" id="1.10.1760.20">
    <property type="match status" value="1"/>
</dbReference>
<feature type="transmembrane region" description="Helical" evidence="3">
    <location>
        <begin position="173"/>
        <end position="194"/>
    </location>
</feature>
<feature type="transmembrane region" description="Helical" evidence="3">
    <location>
        <begin position="94"/>
        <end position="116"/>
    </location>
</feature>
<feature type="transmembrane region" description="Helical" evidence="3">
    <location>
        <begin position="69"/>
        <end position="88"/>
    </location>
</feature>
<feature type="transmembrane region" description="Helical" evidence="3">
    <location>
        <begin position="128"/>
        <end position="153"/>
    </location>
</feature>
<dbReference type="GO" id="GO:0005886">
    <property type="term" value="C:plasma membrane"/>
    <property type="evidence" value="ECO:0007669"/>
    <property type="project" value="UniProtKB-SubCell"/>
</dbReference>
<sequence>MNIILKRKKFFLWRDNLNLTHSLLLTFVFTILTGISAQIKIPLIFTPVPITLQTFIVLIAGVILKKNYAVFSQVLYIILGIFGVKWFSGGKSGLSVLAGPTGGYLIGFVFAVYFIGHIRKKYDNNTNILINLILMFTADIFIVFGLGLLQFAIWFKLSNGNFLPFSTLLNMGFTPFIIGEFFKIFLAVLITTNFNNK</sequence>
<keyword evidence="2" id="KW-0813">Transport</keyword>
<comment type="similarity">
    <text evidence="1 2">Belongs to the BioY family.</text>
</comment>
<reference evidence="4 5" key="1">
    <citation type="submission" date="2019-03" db="EMBL/GenBank/DDBJ databases">
        <title>Genomic Encyclopedia of Type Strains, Phase IV (KMG-IV): sequencing the most valuable type-strain genomes for metagenomic binning, comparative biology and taxonomic classification.</title>
        <authorList>
            <person name="Goeker M."/>
        </authorList>
    </citation>
    <scope>NUCLEOTIDE SEQUENCE [LARGE SCALE GENOMIC DNA]</scope>
    <source>
        <strain evidence="4 5">DSM 100055</strain>
    </source>
</reference>
<evidence type="ECO:0000256" key="1">
    <source>
        <dbReference type="ARBA" id="ARBA00010692"/>
    </source>
</evidence>
<keyword evidence="3" id="KW-1133">Transmembrane helix</keyword>
<gene>
    <name evidence="4" type="ORF">EV215_0992</name>
</gene>
<evidence type="ECO:0000256" key="2">
    <source>
        <dbReference type="PIRNR" id="PIRNR016661"/>
    </source>
</evidence>
<protein>
    <recommendedName>
        <fullName evidence="2">Biotin transporter</fullName>
    </recommendedName>
</protein>
<keyword evidence="5" id="KW-1185">Reference proteome</keyword>
<keyword evidence="2 3" id="KW-0472">Membrane</keyword>
<evidence type="ECO:0000256" key="3">
    <source>
        <dbReference type="SAM" id="Phobius"/>
    </source>
</evidence>
<dbReference type="AlphaFoldDB" id="A0AA46I5I7"/>
<comment type="caution">
    <text evidence="4">The sequence shown here is derived from an EMBL/GenBank/DDBJ whole genome shotgun (WGS) entry which is preliminary data.</text>
</comment>
<dbReference type="PANTHER" id="PTHR34295">
    <property type="entry name" value="BIOTIN TRANSPORTER BIOY"/>
    <property type="match status" value="1"/>
</dbReference>
<dbReference type="Proteomes" id="UP000294678">
    <property type="component" value="Unassembled WGS sequence"/>
</dbReference>
<evidence type="ECO:0000313" key="5">
    <source>
        <dbReference type="Proteomes" id="UP000294678"/>
    </source>
</evidence>
<dbReference type="RefSeq" id="WP_134112885.1">
    <property type="nucleotide sequence ID" value="NZ_SOBG01000004.1"/>
</dbReference>
<accession>A0AA46I5I7</accession>